<feature type="transmembrane region" description="Helical" evidence="8">
    <location>
        <begin position="31"/>
        <end position="53"/>
    </location>
</feature>
<keyword evidence="7" id="KW-0813">Transport</keyword>
<dbReference type="Proteomes" id="UP000028525">
    <property type="component" value="Unassembled WGS sequence"/>
</dbReference>
<dbReference type="EMBL" id="JPME01000018">
    <property type="protein sequence ID" value="KEZ89245.1"/>
    <property type="molecule type" value="Genomic_DNA"/>
</dbReference>
<dbReference type="STRING" id="29354.IO98_14735"/>
<dbReference type="Pfam" id="PF20560">
    <property type="entry name" value="MotA_N"/>
    <property type="match status" value="1"/>
</dbReference>
<sequence length="270" mass="29756">MSKFTNSTWIGLVFGASLIVGSVFVSGHAELFWNVPSAFIIFGGTIGATIMAFPPQRLKTIGTVTKKAFSNSHFDLKKDIASLVRCAEISRKDGLLALDNHIDDLTDDAFLKMGIQHIIDGADEDQLRNLLEGSTYFMKQRHQKGAAMLDMIAATAPALGLLGTYVGLIPMLNNLDDASTLGPMMALELVSSFYGAFVAYVIFSPLAKRLKIMNKEEETRRELLIEGLAGIQQGKNPRLIREELQAFANIALDTEEEDAEKPKSRFKSRR</sequence>
<dbReference type="RefSeq" id="WP_038282282.1">
    <property type="nucleotide sequence ID" value="NZ_JPME01000018.1"/>
</dbReference>
<evidence type="ECO:0000313" key="11">
    <source>
        <dbReference type="EMBL" id="KEZ89245.1"/>
    </source>
</evidence>
<evidence type="ECO:0000256" key="3">
    <source>
        <dbReference type="ARBA" id="ARBA00022692"/>
    </source>
</evidence>
<keyword evidence="6 8" id="KW-0472">Membrane</keyword>
<proteinExistence type="inferred from homology"/>
<evidence type="ECO:0000313" key="12">
    <source>
        <dbReference type="Proteomes" id="UP000028525"/>
    </source>
</evidence>
<evidence type="ECO:0000256" key="4">
    <source>
        <dbReference type="ARBA" id="ARBA00022779"/>
    </source>
</evidence>
<evidence type="ECO:0000259" key="9">
    <source>
        <dbReference type="Pfam" id="PF01618"/>
    </source>
</evidence>
<dbReference type="InterPro" id="IPR046786">
    <property type="entry name" value="MotA_N"/>
</dbReference>
<comment type="subcellular location">
    <subcellularLocation>
        <location evidence="1">Cell membrane</location>
        <topology evidence="1">Multi-pass membrane protein</topology>
    </subcellularLocation>
    <subcellularLocation>
        <location evidence="7">Membrane</location>
        <topology evidence="7">Multi-pass membrane protein</topology>
    </subcellularLocation>
</comment>
<keyword evidence="4" id="KW-0283">Flagellar rotation</keyword>
<comment type="caution">
    <text evidence="11">The sequence shown here is derived from an EMBL/GenBank/DDBJ whole genome shotgun (WGS) entry which is preliminary data.</text>
</comment>
<feature type="transmembrane region" description="Helical" evidence="8">
    <location>
        <begin position="147"/>
        <end position="172"/>
    </location>
</feature>
<dbReference type="AlphaFoldDB" id="A0A084JJW1"/>
<evidence type="ECO:0000256" key="7">
    <source>
        <dbReference type="RuleBase" id="RU004057"/>
    </source>
</evidence>
<evidence type="ECO:0000256" key="2">
    <source>
        <dbReference type="ARBA" id="ARBA00022475"/>
    </source>
</evidence>
<name>A0A084JJW1_9FIRM</name>
<dbReference type="GO" id="GO:0071978">
    <property type="term" value="P:bacterial-type flagellum-dependent swarming motility"/>
    <property type="evidence" value="ECO:0007669"/>
    <property type="project" value="InterPro"/>
</dbReference>
<feature type="transmembrane region" description="Helical" evidence="8">
    <location>
        <begin position="184"/>
        <end position="203"/>
    </location>
</feature>
<evidence type="ECO:0000256" key="1">
    <source>
        <dbReference type="ARBA" id="ARBA00004651"/>
    </source>
</evidence>
<dbReference type="OrthoDB" id="9806929at2"/>
<evidence type="ECO:0000256" key="5">
    <source>
        <dbReference type="ARBA" id="ARBA00022989"/>
    </source>
</evidence>
<dbReference type="InterPro" id="IPR002898">
    <property type="entry name" value="MotA_ExbB_proton_chnl"/>
</dbReference>
<keyword evidence="2" id="KW-1003">Cell membrane</keyword>
<feature type="domain" description="MotA/TolQ/ExbB proton channel" evidence="9">
    <location>
        <begin position="106"/>
        <end position="222"/>
    </location>
</feature>
<keyword evidence="5 8" id="KW-1133">Transmembrane helix</keyword>
<organism evidence="11 12">
    <name type="scientific">Lacrimispora celerecrescens</name>
    <dbReference type="NCBI Taxonomy" id="29354"/>
    <lineage>
        <taxon>Bacteria</taxon>
        <taxon>Bacillati</taxon>
        <taxon>Bacillota</taxon>
        <taxon>Clostridia</taxon>
        <taxon>Lachnospirales</taxon>
        <taxon>Lachnospiraceae</taxon>
        <taxon>Lacrimispora</taxon>
    </lineage>
</organism>
<comment type="similarity">
    <text evidence="7">Belongs to the exbB/tolQ family.</text>
</comment>
<keyword evidence="7" id="KW-0653">Protein transport</keyword>
<dbReference type="InterPro" id="IPR047055">
    <property type="entry name" value="MotA-like"/>
</dbReference>
<feature type="domain" description="Motility protein A N-terminal" evidence="10">
    <location>
        <begin position="10"/>
        <end position="85"/>
    </location>
</feature>
<dbReference type="PANTHER" id="PTHR30433">
    <property type="entry name" value="CHEMOTAXIS PROTEIN MOTA"/>
    <property type="match status" value="1"/>
</dbReference>
<keyword evidence="3 8" id="KW-0812">Transmembrane</keyword>
<evidence type="ECO:0000259" key="10">
    <source>
        <dbReference type="Pfam" id="PF20560"/>
    </source>
</evidence>
<evidence type="ECO:0000256" key="6">
    <source>
        <dbReference type="ARBA" id="ARBA00023136"/>
    </source>
</evidence>
<dbReference type="GO" id="GO:0005886">
    <property type="term" value="C:plasma membrane"/>
    <property type="evidence" value="ECO:0007669"/>
    <property type="project" value="UniProtKB-SubCell"/>
</dbReference>
<evidence type="ECO:0000256" key="8">
    <source>
        <dbReference type="SAM" id="Phobius"/>
    </source>
</evidence>
<gene>
    <name evidence="11" type="ORF">IO98_14735</name>
</gene>
<feature type="transmembrane region" description="Helical" evidence="8">
    <location>
        <begin position="7"/>
        <end position="25"/>
    </location>
</feature>
<protein>
    <submittedName>
        <fullName evidence="11">Uncharacterized protein</fullName>
    </submittedName>
</protein>
<keyword evidence="12" id="KW-1185">Reference proteome</keyword>
<dbReference type="Pfam" id="PF01618">
    <property type="entry name" value="MotA_ExbB"/>
    <property type="match status" value="1"/>
</dbReference>
<accession>A0A084JJW1</accession>
<dbReference type="GO" id="GO:0015031">
    <property type="term" value="P:protein transport"/>
    <property type="evidence" value="ECO:0007669"/>
    <property type="project" value="UniProtKB-KW"/>
</dbReference>
<reference evidence="11 12" key="1">
    <citation type="submission" date="2014-07" db="EMBL/GenBank/DDBJ databases">
        <title>Draft genome of Clostridium celerecrescens 152B isolated from sediments associated with methane hydrate from Krishna Godavari basin.</title>
        <authorList>
            <person name="Honkalas V.S."/>
            <person name="Dabir A.P."/>
            <person name="Arora P."/>
            <person name="Dhakephalkar P.K."/>
        </authorList>
    </citation>
    <scope>NUCLEOTIDE SEQUENCE [LARGE SCALE GENOMIC DNA]</scope>
    <source>
        <strain evidence="11 12">152B</strain>
    </source>
</reference>
<dbReference type="GO" id="GO:0006935">
    <property type="term" value="P:chemotaxis"/>
    <property type="evidence" value="ECO:0007669"/>
    <property type="project" value="InterPro"/>
</dbReference>